<dbReference type="InterPro" id="IPR015422">
    <property type="entry name" value="PyrdxlP-dep_Trfase_small"/>
</dbReference>
<protein>
    <recommendedName>
        <fullName evidence="4 11">Cysteine desulfurase</fullName>
        <ecNumber evidence="4 11">2.8.1.7</ecNumber>
    </recommendedName>
    <alternativeName>
        <fullName evidence="11">Nitrogenase metalloclusters biosynthesis protein NifS</fullName>
    </alternativeName>
</protein>
<evidence type="ECO:0000256" key="2">
    <source>
        <dbReference type="ARBA" id="ARBA00006490"/>
    </source>
</evidence>
<organism evidence="13 14">
    <name type="scientific">Methanolobus chelungpuianus</name>
    <dbReference type="NCBI Taxonomy" id="502115"/>
    <lineage>
        <taxon>Archaea</taxon>
        <taxon>Methanobacteriati</taxon>
        <taxon>Methanobacteriota</taxon>
        <taxon>Stenosarchaea group</taxon>
        <taxon>Methanomicrobia</taxon>
        <taxon>Methanosarcinales</taxon>
        <taxon>Methanosarcinaceae</taxon>
        <taxon>Methanolobus</taxon>
    </lineage>
</organism>
<dbReference type="GO" id="GO:0046872">
    <property type="term" value="F:metal ion binding"/>
    <property type="evidence" value="ECO:0007669"/>
    <property type="project" value="UniProtKB-KW"/>
</dbReference>
<accession>A0AAE3KYN7</accession>
<dbReference type="Pfam" id="PF00266">
    <property type="entry name" value="Aminotran_5"/>
    <property type="match status" value="1"/>
</dbReference>
<comment type="subunit">
    <text evidence="3">Homodimer.</text>
</comment>
<dbReference type="InterPro" id="IPR015421">
    <property type="entry name" value="PyrdxlP-dep_Trfase_major"/>
</dbReference>
<evidence type="ECO:0000256" key="3">
    <source>
        <dbReference type="ARBA" id="ARBA00011738"/>
    </source>
</evidence>
<keyword evidence="9 11" id="KW-0411">Iron-sulfur</keyword>
<dbReference type="InterPro" id="IPR017772">
    <property type="entry name" value="Cys_deSase_NifS_bac/arc"/>
</dbReference>
<dbReference type="PANTHER" id="PTHR11601:SF34">
    <property type="entry name" value="CYSTEINE DESULFURASE"/>
    <property type="match status" value="1"/>
</dbReference>
<dbReference type="InterPro" id="IPR000192">
    <property type="entry name" value="Aminotrans_V_dom"/>
</dbReference>
<dbReference type="GO" id="GO:0006520">
    <property type="term" value="P:amino acid metabolic process"/>
    <property type="evidence" value="ECO:0007669"/>
    <property type="project" value="InterPro"/>
</dbReference>
<comment type="caution">
    <text evidence="13">The sequence shown here is derived from an EMBL/GenBank/DDBJ whole genome shotgun (WGS) entry which is preliminary data.</text>
</comment>
<evidence type="ECO:0000313" key="13">
    <source>
        <dbReference type="EMBL" id="MCQ6963169.1"/>
    </source>
</evidence>
<dbReference type="GO" id="GO:0030170">
    <property type="term" value="F:pyridoxal phosphate binding"/>
    <property type="evidence" value="ECO:0007669"/>
    <property type="project" value="InterPro"/>
</dbReference>
<dbReference type="GO" id="GO:0031071">
    <property type="term" value="F:cysteine desulfurase activity"/>
    <property type="evidence" value="ECO:0007669"/>
    <property type="project" value="UniProtKB-EC"/>
</dbReference>
<sequence length="386" mass="41286">MKRIYMDHSATTAVDPLVMDAMLPYFTERFGNASSLHSFGQEAAEALSDSRSMVAESIGAREEEIIFTSGGTESDNIALQGVLSREAGKRQHIITSVIEHPAVLNTCSFLESAGHEVTYVPVNSEGIVDLGEVERAVRDNTVLISIMHANNEIGTIQPVKEIAGIAKENDLYLHTDAVQSVGKIPVDVNGLGVDMLSISSHKIHGPKGIGALYVREGITLDPVIFGGGHERGLRPGTENIPGIVGLAKAVSLARERLGADSAHMGKLRDSLISNVFGTISDVRLNGHPKQRLPNNANFSFKHVEGESLLMMLDMAGIAVSTGSACSSRSLHSSHVLTSIGLEPDYIHGSVRVSLGRENTMDEVDHLTGVLQETVAKLRQISSPGQC</sequence>
<dbReference type="InterPro" id="IPR015424">
    <property type="entry name" value="PyrdxlP-dep_Trfase"/>
</dbReference>
<evidence type="ECO:0000256" key="9">
    <source>
        <dbReference type="ARBA" id="ARBA00023014"/>
    </source>
</evidence>
<dbReference type="AlphaFoldDB" id="A0AAE3KYN7"/>
<proteinExistence type="inferred from homology"/>
<reference evidence="13 14" key="1">
    <citation type="journal article" date="2011" name="Appl. Environ. Microbiol.">
        <title>Methanogenic archaea isolated from Taiwan's Chelungpu fault.</title>
        <authorList>
            <person name="Wu S.Y."/>
            <person name="Lai M.C."/>
        </authorList>
    </citation>
    <scope>NUCLEOTIDE SEQUENCE [LARGE SCALE GENOMIC DNA]</scope>
    <source>
        <strain evidence="13 14">St545Mb</strain>
    </source>
</reference>
<feature type="domain" description="Aminotransferase class V" evidence="12">
    <location>
        <begin position="4"/>
        <end position="366"/>
    </location>
</feature>
<dbReference type="InterPro" id="IPR016454">
    <property type="entry name" value="Cysteine_dSase"/>
</dbReference>
<dbReference type="Gene3D" id="3.40.640.10">
    <property type="entry name" value="Type I PLP-dependent aspartate aminotransferase-like (Major domain)"/>
    <property type="match status" value="1"/>
</dbReference>
<dbReference type="Gene3D" id="1.10.260.50">
    <property type="match status" value="1"/>
</dbReference>
<keyword evidence="5 11" id="KW-0808">Transferase</keyword>
<evidence type="ECO:0000313" key="14">
    <source>
        <dbReference type="Proteomes" id="UP001206983"/>
    </source>
</evidence>
<dbReference type="EMBL" id="JTEO01000004">
    <property type="protein sequence ID" value="MCQ6963169.1"/>
    <property type="molecule type" value="Genomic_DNA"/>
</dbReference>
<evidence type="ECO:0000256" key="7">
    <source>
        <dbReference type="ARBA" id="ARBA00022898"/>
    </source>
</evidence>
<comment type="function">
    <text evidence="11">Catalyzes the removal of elemental sulfur atoms from cysteine to produce alanine.</text>
</comment>
<gene>
    <name evidence="13" type="ORF">PV02_05180</name>
</gene>
<dbReference type="Gene3D" id="3.90.1150.10">
    <property type="entry name" value="Aspartate Aminotransferase, domain 1"/>
    <property type="match status" value="1"/>
</dbReference>
<dbReference type="PIRSF" id="PIRSF005572">
    <property type="entry name" value="NifS"/>
    <property type="match status" value="1"/>
</dbReference>
<keyword evidence="7 11" id="KW-0663">Pyridoxal phosphate</keyword>
<dbReference type="PANTHER" id="PTHR11601">
    <property type="entry name" value="CYSTEINE DESULFURYLASE FAMILY MEMBER"/>
    <property type="match status" value="1"/>
</dbReference>
<dbReference type="NCBIfam" id="NF002806">
    <property type="entry name" value="PRK02948.1"/>
    <property type="match status" value="1"/>
</dbReference>
<keyword evidence="6 11" id="KW-0479">Metal-binding</keyword>
<keyword evidence="14" id="KW-1185">Reference proteome</keyword>
<dbReference type="Proteomes" id="UP001206983">
    <property type="component" value="Unassembled WGS sequence"/>
</dbReference>
<dbReference type="GO" id="GO:0051536">
    <property type="term" value="F:iron-sulfur cluster binding"/>
    <property type="evidence" value="ECO:0007669"/>
    <property type="project" value="UniProtKB-KW"/>
</dbReference>
<dbReference type="FunFam" id="3.40.640.10:FF:000084">
    <property type="entry name" value="IscS-like cysteine desulfurase"/>
    <property type="match status" value="1"/>
</dbReference>
<dbReference type="EC" id="2.8.1.7" evidence="4 11"/>
<dbReference type="SUPFAM" id="SSF53383">
    <property type="entry name" value="PLP-dependent transferases"/>
    <property type="match status" value="1"/>
</dbReference>
<keyword evidence="8 11" id="KW-0408">Iron</keyword>
<comment type="similarity">
    <text evidence="2 11">Belongs to the class-V pyridoxal-phosphate-dependent aminotransferase family. NifS/IscS subfamily.</text>
</comment>
<evidence type="ECO:0000256" key="10">
    <source>
        <dbReference type="RuleBase" id="RU004504"/>
    </source>
</evidence>
<evidence type="ECO:0000256" key="11">
    <source>
        <dbReference type="RuleBase" id="RU364075"/>
    </source>
</evidence>
<name>A0AAE3KYN7_9EURY</name>
<comment type="catalytic activity">
    <reaction evidence="11">
        <text>(sulfur carrier)-H + L-cysteine = (sulfur carrier)-SH + L-alanine</text>
        <dbReference type="Rhea" id="RHEA:43892"/>
        <dbReference type="Rhea" id="RHEA-COMP:14737"/>
        <dbReference type="Rhea" id="RHEA-COMP:14739"/>
        <dbReference type="ChEBI" id="CHEBI:29917"/>
        <dbReference type="ChEBI" id="CHEBI:35235"/>
        <dbReference type="ChEBI" id="CHEBI:57972"/>
        <dbReference type="ChEBI" id="CHEBI:64428"/>
        <dbReference type="EC" id="2.8.1.7"/>
    </reaction>
</comment>
<evidence type="ECO:0000256" key="4">
    <source>
        <dbReference type="ARBA" id="ARBA00012239"/>
    </source>
</evidence>
<evidence type="ECO:0000259" key="12">
    <source>
        <dbReference type="Pfam" id="PF00266"/>
    </source>
</evidence>
<evidence type="ECO:0000256" key="6">
    <source>
        <dbReference type="ARBA" id="ARBA00022723"/>
    </source>
</evidence>
<evidence type="ECO:0000256" key="1">
    <source>
        <dbReference type="ARBA" id="ARBA00001933"/>
    </source>
</evidence>
<dbReference type="NCBIfam" id="TIGR03402">
    <property type="entry name" value="FeS_nifS"/>
    <property type="match status" value="1"/>
</dbReference>
<comment type="cofactor">
    <cofactor evidence="1 10">
        <name>pyridoxal 5'-phosphate</name>
        <dbReference type="ChEBI" id="CHEBI:597326"/>
    </cofactor>
</comment>
<dbReference type="InterPro" id="IPR020578">
    <property type="entry name" value="Aminotrans_V_PyrdxlP_BS"/>
</dbReference>
<evidence type="ECO:0000256" key="5">
    <source>
        <dbReference type="ARBA" id="ARBA00022679"/>
    </source>
</evidence>
<dbReference type="PROSITE" id="PS00595">
    <property type="entry name" value="AA_TRANSFER_CLASS_5"/>
    <property type="match status" value="1"/>
</dbReference>
<evidence type="ECO:0000256" key="8">
    <source>
        <dbReference type="ARBA" id="ARBA00023004"/>
    </source>
</evidence>